<reference evidence="3" key="2">
    <citation type="submission" date="2023-02" db="EMBL/GenBank/DDBJ databases">
        <authorList>
            <consortium name="DOE Joint Genome Institute"/>
            <person name="Mondo S.J."/>
            <person name="Chang Y."/>
            <person name="Wang Y."/>
            <person name="Ahrendt S."/>
            <person name="Andreopoulos W."/>
            <person name="Barry K."/>
            <person name="Beard J."/>
            <person name="Benny G.L."/>
            <person name="Blankenship S."/>
            <person name="Bonito G."/>
            <person name="Cuomo C."/>
            <person name="Desiro A."/>
            <person name="Gervers K.A."/>
            <person name="Hundley H."/>
            <person name="Kuo A."/>
            <person name="LaButti K."/>
            <person name="Lang B.F."/>
            <person name="Lipzen A."/>
            <person name="O'Donnell K."/>
            <person name="Pangilinan J."/>
            <person name="Reynolds N."/>
            <person name="Sandor L."/>
            <person name="Smith M.W."/>
            <person name="Tsang A."/>
            <person name="Grigoriev I.V."/>
            <person name="Stajich J.E."/>
            <person name="Spatafora J.W."/>
        </authorList>
    </citation>
    <scope>NUCLEOTIDE SEQUENCE</scope>
    <source>
        <strain evidence="3">RSA 2281</strain>
    </source>
</reference>
<keyword evidence="2" id="KW-0732">Signal</keyword>
<sequence length="289" mass="31423">MRCSTLAIFSFLVLFVTTSFSQQNGETTDTTAAQQLGGNGNTQSNQEQTDTTIATPASDDTSLNNNNNIQGFDIRRGDINDLEHSFPASFPNWLRGFQNMHSVVEERATQPMVDEQQTKQQTPALPAALPAPAPAADPPSSPTRQEAPIQPPPIREQQQPVEGQVVTDPSTEPQQQQPEQQKSEEAQEAVPSTNDVQVVNDPNVNNRQVEVTSTYTLPGKTSTPPIQTTTTPIPTTPPHTTMMTSALVSTVTHTITETPLPRPSTANTLFASNNFIDITVMLLVVFLIH</sequence>
<feature type="compositionally biased region" description="Pro residues" evidence="1">
    <location>
        <begin position="129"/>
        <end position="141"/>
    </location>
</feature>
<comment type="caution">
    <text evidence="3">The sequence shown here is derived from an EMBL/GenBank/DDBJ whole genome shotgun (WGS) entry which is preliminary data.</text>
</comment>
<reference evidence="3" key="1">
    <citation type="journal article" date="2022" name="IScience">
        <title>Evolution of zygomycete secretomes and the origins of terrestrial fungal ecologies.</title>
        <authorList>
            <person name="Chang Y."/>
            <person name="Wang Y."/>
            <person name="Mondo S."/>
            <person name="Ahrendt S."/>
            <person name="Andreopoulos W."/>
            <person name="Barry K."/>
            <person name="Beard J."/>
            <person name="Benny G.L."/>
            <person name="Blankenship S."/>
            <person name="Bonito G."/>
            <person name="Cuomo C."/>
            <person name="Desiro A."/>
            <person name="Gervers K.A."/>
            <person name="Hundley H."/>
            <person name="Kuo A."/>
            <person name="LaButti K."/>
            <person name="Lang B.F."/>
            <person name="Lipzen A."/>
            <person name="O'Donnell K."/>
            <person name="Pangilinan J."/>
            <person name="Reynolds N."/>
            <person name="Sandor L."/>
            <person name="Smith M.E."/>
            <person name="Tsang A."/>
            <person name="Grigoriev I.V."/>
            <person name="Stajich J.E."/>
            <person name="Spatafora J.W."/>
        </authorList>
    </citation>
    <scope>NUCLEOTIDE SEQUENCE</scope>
    <source>
        <strain evidence="3">RSA 2281</strain>
    </source>
</reference>
<feature type="chain" id="PRO_5042202107" evidence="2">
    <location>
        <begin position="22"/>
        <end position="289"/>
    </location>
</feature>
<feature type="compositionally biased region" description="Low complexity" evidence="1">
    <location>
        <begin position="221"/>
        <end position="238"/>
    </location>
</feature>
<dbReference type="AlphaFoldDB" id="A0AAD5PAV9"/>
<evidence type="ECO:0000256" key="1">
    <source>
        <dbReference type="SAM" id="MobiDB-lite"/>
    </source>
</evidence>
<keyword evidence="4" id="KW-1185">Reference proteome</keyword>
<feature type="region of interest" description="Disordered" evidence="1">
    <location>
        <begin position="127"/>
        <end position="202"/>
    </location>
</feature>
<dbReference type="Proteomes" id="UP001209540">
    <property type="component" value="Unassembled WGS sequence"/>
</dbReference>
<evidence type="ECO:0000256" key="2">
    <source>
        <dbReference type="SAM" id="SignalP"/>
    </source>
</evidence>
<feature type="region of interest" description="Disordered" evidence="1">
    <location>
        <begin position="34"/>
        <end position="69"/>
    </location>
</feature>
<feature type="signal peptide" evidence="2">
    <location>
        <begin position="1"/>
        <end position="21"/>
    </location>
</feature>
<feature type="region of interest" description="Disordered" evidence="1">
    <location>
        <begin position="217"/>
        <end position="238"/>
    </location>
</feature>
<name>A0AAD5PAV9_9FUNG</name>
<organism evidence="3 4">
    <name type="scientific">Phascolomyces articulosus</name>
    <dbReference type="NCBI Taxonomy" id="60185"/>
    <lineage>
        <taxon>Eukaryota</taxon>
        <taxon>Fungi</taxon>
        <taxon>Fungi incertae sedis</taxon>
        <taxon>Mucoromycota</taxon>
        <taxon>Mucoromycotina</taxon>
        <taxon>Mucoromycetes</taxon>
        <taxon>Mucorales</taxon>
        <taxon>Lichtheimiaceae</taxon>
        <taxon>Phascolomyces</taxon>
    </lineage>
</organism>
<evidence type="ECO:0000313" key="4">
    <source>
        <dbReference type="Proteomes" id="UP001209540"/>
    </source>
</evidence>
<protein>
    <submittedName>
        <fullName evidence="3">Uncharacterized protein</fullName>
    </submittedName>
</protein>
<proteinExistence type="predicted"/>
<gene>
    <name evidence="3" type="ORF">BDA99DRAFT_540680</name>
</gene>
<dbReference type="EMBL" id="JAIXMP010000026">
    <property type="protein sequence ID" value="KAI9253432.1"/>
    <property type="molecule type" value="Genomic_DNA"/>
</dbReference>
<evidence type="ECO:0000313" key="3">
    <source>
        <dbReference type="EMBL" id="KAI9253432.1"/>
    </source>
</evidence>
<accession>A0AAD5PAV9</accession>